<evidence type="ECO:0000313" key="3">
    <source>
        <dbReference type="Proteomes" id="UP000601435"/>
    </source>
</evidence>
<evidence type="ECO:0000313" key="2">
    <source>
        <dbReference type="EMBL" id="CAE7864271.1"/>
    </source>
</evidence>
<protein>
    <submittedName>
        <fullName evidence="2">PSR1 protein</fullName>
    </submittedName>
</protein>
<dbReference type="InterPro" id="IPR053931">
    <property type="entry name" value="RapZ_C"/>
</dbReference>
<organism evidence="2 3">
    <name type="scientific">Symbiodinium necroappetens</name>
    <dbReference type="NCBI Taxonomy" id="1628268"/>
    <lineage>
        <taxon>Eukaryota</taxon>
        <taxon>Sar</taxon>
        <taxon>Alveolata</taxon>
        <taxon>Dinophyceae</taxon>
        <taxon>Suessiales</taxon>
        <taxon>Symbiodiniaceae</taxon>
        <taxon>Symbiodinium</taxon>
    </lineage>
</organism>
<name>A0A813ACZ5_9DINO</name>
<dbReference type="OrthoDB" id="421499at2759"/>
<gene>
    <name evidence="2" type="primary">PSR1</name>
    <name evidence="2" type="ORF">SNEC2469_LOCUS27511</name>
</gene>
<dbReference type="Proteomes" id="UP000601435">
    <property type="component" value="Unassembled WGS sequence"/>
</dbReference>
<proteinExistence type="predicted"/>
<dbReference type="AlphaFoldDB" id="A0A813ACZ5"/>
<accession>A0A813ACZ5</accession>
<keyword evidence="3" id="KW-1185">Reference proteome</keyword>
<reference evidence="2" key="1">
    <citation type="submission" date="2021-02" db="EMBL/GenBank/DDBJ databases">
        <authorList>
            <person name="Dougan E. K."/>
            <person name="Rhodes N."/>
            <person name="Thang M."/>
            <person name="Chan C."/>
        </authorList>
    </citation>
    <scope>NUCLEOTIDE SEQUENCE</scope>
</reference>
<sequence length="364" mass="41613">MNKEQWEFLLGDWQDCRESGKSYAVSWASSNSECLTVKTITKGGRNFTVRATFDKNHDCLHWPSKNGGFTLSLADCGDTVRWRYKSTHEPANEWMRVQEVGERAQLRRKRPLEEEPGDPDTLCKVLPPGLDLESLELDKSHVFFQIVTCGKDRYMSHHMQEQAIVFDVRNFKDPAAGNLKHHDGRHDEIIDRIRRHSAFPALVASLRTRIAQELQLSGSTSIKVVFYCKSGRHRSVAFGTMFKYILLYEDFRNVQLEHEGNYDGFVCCGCDRCTSKTALRLKACEDVLRDWKRMSSVAQARKAQSSHNRQMKATWLKTVTSCFPSVSVWNWPCCCSVLVCLAWVAHESVRSACLVGLVCGCFRL</sequence>
<evidence type="ECO:0000259" key="1">
    <source>
        <dbReference type="Pfam" id="PF22740"/>
    </source>
</evidence>
<dbReference type="Pfam" id="PF22740">
    <property type="entry name" value="PapZ_C"/>
    <property type="match status" value="1"/>
</dbReference>
<comment type="caution">
    <text evidence="2">The sequence shown here is derived from an EMBL/GenBank/DDBJ whole genome shotgun (WGS) entry which is preliminary data.</text>
</comment>
<dbReference type="EMBL" id="CAJNJA010058030">
    <property type="protein sequence ID" value="CAE7864271.1"/>
    <property type="molecule type" value="Genomic_DNA"/>
</dbReference>
<feature type="domain" description="RapZ C-terminal" evidence="1">
    <location>
        <begin position="159"/>
        <end position="258"/>
    </location>
</feature>